<name>A0A078LQM0_CITKO</name>
<dbReference type="EMBL" id="LK931337">
    <property type="protein sequence ID" value="CDZ86664.1"/>
    <property type="molecule type" value="Genomic_DNA"/>
</dbReference>
<dbReference type="InterPro" id="IPR016032">
    <property type="entry name" value="Sig_transdc_resp-reg_C-effctor"/>
</dbReference>
<dbReference type="GO" id="GO:0006355">
    <property type="term" value="P:regulation of DNA-templated transcription"/>
    <property type="evidence" value="ECO:0007669"/>
    <property type="project" value="InterPro"/>
</dbReference>
<reference evidence="2" key="1">
    <citation type="submission" date="2014-06" db="EMBL/GenBank/DDBJ databases">
        <authorList>
            <person name="Urmite Genomes Urmite Genomes"/>
        </authorList>
    </citation>
    <scope>NUCLEOTIDE SEQUENCE</scope>
</reference>
<accession>A0A078LQM0</accession>
<organism evidence="2">
    <name type="scientific">Citrobacter koseri</name>
    <name type="common">Citrobacter diversus</name>
    <dbReference type="NCBI Taxonomy" id="545"/>
    <lineage>
        <taxon>Bacteria</taxon>
        <taxon>Pseudomonadati</taxon>
        <taxon>Pseudomonadota</taxon>
        <taxon>Gammaproteobacteria</taxon>
        <taxon>Enterobacterales</taxon>
        <taxon>Enterobacteriaceae</taxon>
        <taxon>Citrobacter</taxon>
    </lineage>
</organism>
<evidence type="ECO:0000313" key="2">
    <source>
        <dbReference type="EMBL" id="CDZ86664.1"/>
    </source>
</evidence>
<dbReference type="AlphaFoldDB" id="A0A078LQM0"/>
<keyword evidence="1" id="KW-1133">Transmembrane helix</keyword>
<keyword evidence="1" id="KW-0812">Transmembrane</keyword>
<dbReference type="PATRIC" id="fig|545.12.peg.4952"/>
<proteinExistence type="predicted"/>
<evidence type="ECO:0008006" key="3">
    <source>
        <dbReference type="Google" id="ProtNLM"/>
    </source>
</evidence>
<protein>
    <recommendedName>
        <fullName evidence="3">HTH luxR-type domain-containing protein</fullName>
    </recommendedName>
</protein>
<feature type="transmembrane region" description="Helical" evidence="1">
    <location>
        <begin position="92"/>
        <end position="117"/>
    </location>
</feature>
<sequence>MKSQDKTKQQIIIVDRWRVTAEVWMELAHKWNEKQSVKHVYTLHHMKYLITINPEDNFLIIMDIITDNEKIYEGVSTLEWLCSSKNRERCRVMIFTSITIPYVLKLIVNISPAVLLLKKEPVGRLCNYIDILNESYGGITISPSAMKIISQVQGVTLSPKEHEYLLYRLSGFDVSEVADLMKITYRNSLNYQSRITRRLKEKKSKIYLLQE</sequence>
<dbReference type="GO" id="GO:0003677">
    <property type="term" value="F:DNA binding"/>
    <property type="evidence" value="ECO:0007669"/>
    <property type="project" value="InterPro"/>
</dbReference>
<evidence type="ECO:0000256" key="1">
    <source>
        <dbReference type="SAM" id="Phobius"/>
    </source>
</evidence>
<dbReference type="SUPFAM" id="SSF46894">
    <property type="entry name" value="C-terminal effector domain of the bipartite response regulators"/>
    <property type="match status" value="1"/>
</dbReference>
<gene>
    <name evidence="2" type="ORF">BN1086_04916</name>
</gene>
<keyword evidence="1" id="KW-0472">Membrane</keyword>